<evidence type="ECO:0000256" key="1">
    <source>
        <dbReference type="ARBA" id="ARBA00022729"/>
    </source>
</evidence>
<feature type="non-terminal residue" evidence="2">
    <location>
        <position position="1"/>
    </location>
</feature>
<feature type="non-terminal residue" evidence="2">
    <location>
        <position position="139"/>
    </location>
</feature>
<evidence type="ECO:0000313" key="3">
    <source>
        <dbReference type="Proteomes" id="UP000663844"/>
    </source>
</evidence>
<gene>
    <name evidence="2" type="ORF">OXD698_LOCUS52877</name>
</gene>
<accession>A0A820QPL0</accession>
<dbReference type="PANTHER" id="PTHR46769">
    <property type="entry name" value="POLYCYSTIC KIDNEY AND HEPATIC DISEASE 1 (AUTOSOMAL RECESSIVE)-LIKE 1"/>
    <property type="match status" value="1"/>
</dbReference>
<keyword evidence="1" id="KW-0732">Signal</keyword>
<reference evidence="2" key="1">
    <citation type="submission" date="2021-02" db="EMBL/GenBank/DDBJ databases">
        <authorList>
            <person name="Nowell W R."/>
        </authorList>
    </citation>
    <scope>NUCLEOTIDE SEQUENCE</scope>
</reference>
<comment type="caution">
    <text evidence="2">The sequence shown here is derived from an EMBL/GenBank/DDBJ whole genome shotgun (WGS) entry which is preliminary data.</text>
</comment>
<evidence type="ECO:0000313" key="2">
    <source>
        <dbReference type="EMBL" id="CAF4425026.1"/>
    </source>
</evidence>
<sequence>QTYPSIPVNITAADLANRLQLSSDFGFLNVTRLGYCTGYSYLIEWIANGGQKTDISIANAGSVAPVGTTVTASVVQHGGVLYSPLPGDLTRTYHTVPQVEVFVGGYPSLCSDNTCDFQWLSSQTPTISSVTQNGMSLTI</sequence>
<protein>
    <submittedName>
        <fullName evidence="2">Uncharacterized protein</fullName>
    </submittedName>
</protein>
<organism evidence="2 3">
    <name type="scientific">Adineta steineri</name>
    <dbReference type="NCBI Taxonomy" id="433720"/>
    <lineage>
        <taxon>Eukaryota</taxon>
        <taxon>Metazoa</taxon>
        <taxon>Spiralia</taxon>
        <taxon>Gnathifera</taxon>
        <taxon>Rotifera</taxon>
        <taxon>Eurotatoria</taxon>
        <taxon>Bdelloidea</taxon>
        <taxon>Adinetida</taxon>
        <taxon>Adinetidae</taxon>
        <taxon>Adineta</taxon>
    </lineage>
</organism>
<proteinExistence type="predicted"/>
<dbReference type="EMBL" id="CAJOAZ010029413">
    <property type="protein sequence ID" value="CAF4425026.1"/>
    <property type="molecule type" value="Genomic_DNA"/>
</dbReference>
<dbReference type="InterPro" id="IPR052387">
    <property type="entry name" value="Fibrocystin"/>
</dbReference>
<dbReference type="PANTHER" id="PTHR46769:SF2">
    <property type="entry name" value="FIBROCYSTIN-L ISOFORM 2 PRECURSOR-RELATED"/>
    <property type="match status" value="1"/>
</dbReference>
<dbReference type="AlphaFoldDB" id="A0A820QPL0"/>
<dbReference type="Proteomes" id="UP000663844">
    <property type="component" value="Unassembled WGS sequence"/>
</dbReference>
<name>A0A820QPL0_9BILA</name>